<keyword evidence="3" id="KW-1185">Reference proteome</keyword>
<gene>
    <name evidence="2" type="ORF">K466DRAFT_16483</name>
</gene>
<dbReference type="InParanoid" id="A0A5C3PKN1"/>
<proteinExistence type="predicted"/>
<feature type="region of interest" description="Disordered" evidence="1">
    <location>
        <begin position="191"/>
        <end position="212"/>
    </location>
</feature>
<sequence length="212" mass="22686">MHRTNSTSCIFSKLRPAVNAPRTVFTGVAGVPTMGGAAVIQRTDVGGGTGVCIEQERDAGGTGGVQGVAEGVGLVGPLVTVTVGSRFRPRVRTAHIFGHRSIESMKMNMRPSGSSPPRSSLVTSYLLPPWGCATSCTCRVPRVHTGLSYTRGMKWPTKQVAALVKLQRGDETSQAGGPWETEDDRRAICRQRTRPPCRSEGDPPRVQRSGRC</sequence>
<evidence type="ECO:0000256" key="1">
    <source>
        <dbReference type="SAM" id="MobiDB-lite"/>
    </source>
</evidence>
<name>A0A5C3PKN1_9APHY</name>
<feature type="region of interest" description="Disordered" evidence="1">
    <location>
        <begin position="167"/>
        <end position="186"/>
    </location>
</feature>
<evidence type="ECO:0000313" key="2">
    <source>
        <dbReference type="EMBL" id="TFK89657.1"/>
    </source>
</evidence>
<dbReference type="EMBL" id="ML211069">
    <property type="protein sequence ID" value="TFK89657.1"/>
    <property type="molecule type" value="Genomic_DNA"/>
</dbReference>
<evidence type="ECO:0000313" key="3">
    <source>
        <dbReference type="Proteomes" id="UP000308197"/>
    </source>
</evidence>
<dbReference type="Proteomes" id="UP000308197">
    <property type="component" value="Unassembled WGS sequence"/>
</dbReference>
<organism evidence="2 3">
    <name type="scientific">Polyporus arcularius HHB13444</name>
    <dbReference type="NCBI Taxonomy" id="1314778"/>
    <lineage>
        <taxon>Eukaryota</taxon>
        <taxon>Fungi</taxon>
        <taxon>Dikarya</taxon>
        <taxon>Basidiomycota</taxon>
        <taxon>Agaricomycotina</taxon>
        <taxon>Agaricomycetes</taxon>
        <taxon>Polyporales</taxon>
        <taxon>Polyporaceae</taxon>
        <taxon>Polyporus</taxon>
    </lineage>
</organism>
<protein>
    <submittedName>
        <fullName evidence="2">Uncharacterized protein</fullName>
    </submittedName>
</protein>
<dbReference type="AlphaFoldDB" id="A0A5C3PKN1"/>
<accession>A0A5C3PKN1</accession>
<reference evidence="2 3" key="1">
    <citation type="journal article" date="2019" name="Nat. Ecol. Evol.">
        <title>Megaphylogeny resolves global patterns of mushroom evolution.</title>
        <authorList>
            <person name="Varga T."/>
            <person name="Krizsan K."/>
            <person name="Foldi C."/>
            <person name="Dima B."/>
            <person name="Sanchez-Garcia M."/>
            <person name="Sanchez-Ramirez S."/>
            <person name="Szollosi G.J."/>
            <person name="Szarkandi J.G."/>
            <person name="Papp V."/>
            <person name="Albert L."/>
            <person name="Andreopoulos W."/>
            <person name="Angelini C."/>
            <person name="Antonin V."/>
            <person name="Barry K.W."/>
            <person name="Bougher N.L."/>
            <person name="Buchanan P."/>
            <person name="Buyck B."/>
            <person name="Bense V."/>
            <person name="Catcheside P."/>
            <person name="Chovatia M."/>
            <person name="Cooper J."/>
            <person name="Damon W."/>
            <person name="Desjardin D."/>
            <person name="Finy P."/>
            <person name="Geml J."/>
            <person name="Haridas S."/>
            <person name="Hughes K."/>
            <person name="Justo A."/>
            <person name="Karasinski D."/>
            <person name="Kautmanova I."/>
            <person name="Kiss B."/>
            <person name="Kocsube S."/>
            <person name="Kotiranta H."/>
            <person name="LaButti K.M."/>
            <person name="Lechner B.E."/>
            <person name="Liimatainen K."/>
            <person name="Lipzen A."/>
            <person name="Lukacs Z."/>
            <person name="Mihaltcheva S."/>
            <person name="Morgado L.N."/>
            <person name="Niskanen T."/>
            <person name="Noordeloos M.E."/>
            <person name="Ohm R.A."/>
            <person name="Ortiz-Santana B."/>
            <person name="Ovrebo C."/>
            <person name="Racz N."/>
            <person name="Riley R."/>
            <person name="Savchenko A."/>
            <person name="Shiryaev A."/>
            <person name="Soop K."/>
            <person name="Spirin V."/>
            <person name="Szebenyi C."/>
            <person name="Tomsovsky M."/>
            <person name="Tulloss R.E."/>
            <person name="Uehling J."/>
            <person name="Grigoriev I.V."/>
            <person name="Vagvolgyi C."/>
            <person name="Papp T."/>
            <person name="Martin F.M."/>
            <person name="Miettinen O."/>
            <person name="Hibbett D.S."/>
            <person name="Nagy L.G."/>
        </authorList>
    </citation>
    <scope>NUCLEOTIDE SEQUENCE [LARGE SCALE GENOMIC DNA]</scope>
    <source>
        <strain evidence="2 3">HHB13444</strain>
    </source>
</reference>